<evidence type="ECO:0000259" key="4">
    <source>
        <dbReference type="Pfam" id="PF00669"/>
    </source>
</evidence>
<comment type="caution">
    <text evidence="6">The sequence shown here is derived from an EMBL/GenBank/DDBJ whole genome shotgun (WGS) entry which is preliminary data.</text>
</comment>
<dbReference type="PANTHER" id="PTHR42792:SF2">
    <property type="entry name" value="FLAGELLIN"/>
    <property type="match status" value="1"/>
</dbReference>
<keyword evidence="6" id="KW-0282">Flagellum</keyword>
<dbReference type="Proteomes" id="UP001142610">
    <property type="component" value="Unassembled WGS sequence"/>
</dbReference>
<keyword evidence="3" id="KW-0964">Secreted</keyword>
<comment type="subcellular location">
    <subcellularLocation>
        <location evidence="3">Secreted</location>
    </subcellularLocation>
    <subcellularLocation>
        <location evidence="3">Bacterial flagellum</location>
    </subcellularLocation>
</comment>
<protein>
    <recommendedName>
        <fullName evidence="3">Flagellin</fullName>
    </recommendedName>
</protein>
<proteinExistence type="inferred from homology"/>
<reference evidence="6" key="1">
    <citation type="submission" date="2022-07" db="EMBL/GenBank/DDBJ databases">
        <title>Parvularcula maris sp. nov., an algicidal bacterium isolated from seawater.</title>
        <authorList>
            <person name="Li F."/>
        </authorList>
    </citation>
    <scope>NUCLEOTIDE SEQUENCE</scope>
    <source>
        <strain evidence="6">BGMRC 0090</strain>
    </source>
</reference>
<dbReference type="GO" id="GO:0005198">
    <property type="term" value="F:structural molecule activity"/>
    <property type="evidence" value="ECO:0007669"/>
    <property type="project" value="UniProtKB-UniRule"/>
</dbReference>
<gene>
    <name evidence="6" type="ORF">NOG11_11220</name>
</gene>
<evidence type="ECO:0000313" key="6">
    <source>
        <dbReference type="EMBL" id="MCQ8185959.1"/>
    </source>
</evidence>
<keyword evidence="6" id="KW-0969">Cilium</keyword>
<name>A0A9X2LA92_9PROT</name>
<keyword evidence="6" id="KW-0966">Cell projection</keyword>
<sequence length="490" mass="52503">MVSLITNAAAQTALKQLRAVNRAGETVRAEISTGLKVRKAGDNPAFFLVSSKTKGDVAVLNGLRDNLTVLEGSFKAATAGLRQLDAIVLQMADMIPVTQNGVAIDQLEVVFDDLLDQMRDVIDASGFQGSNLLTQKGATTSIIGLDRDGTGLGMQTLSLEGADMLRRTFDGLTENANQFVIDPGSSAFNFESKSGSDTANTTDPINSWELITAPGPLQGYVTWAQDSVGQDGYITQAQLDNFSPRMDYKVRVKNAGTYYINVRGFGTNGNSDSIHVGLDGVRLTDGGGVNLQVKSLTSTAPTQWAGRSTYGGVRVQTTIATPGIYTVNIWGREDGVYIDRLEFTDVAAVPAASYDPEVTALGGSSLPYFTNPIEGAQRRETAGLMELIETINPEAMQLNPDQAMLIVDAARAKINRYMSQVGAYEKQVVRQRQFLGDLTDGLDGSVAALIEADLAEASSRLQAVQVQEQLAIQSLGQASQRPSVLLSLYR</sequence>
<dbReference type="RefSeq" id="WP_256619856.1">
    <property type="nucleotide sequence ID" value="NZ_JANIBC010000010.1"/>
</dbReference>
<evidence type="ECO:0000256" key="1">
    <source>
        <dbReference type="ARBA" id="ARBA00005709"/>
    </source>
</evidence>
<keyword evidence="7" id="KW-1185">Reference proteome</keyword>
<feature type="domain" description="Flagellin C-terminal" evidence="5">
    <location>
        <begin position="406"/>
        <end position="488"/>
    </location>
</feature>
<evidence type="ECO:0000256" key="2">
    <source>
        <dbReference type="ARBA" id="ARBA00023143"/>
    </source>
</evidence>
<dbReference type="GO" id="GO:0009288">
    <property type="term" value="C:bacterial-type flagellum"/>
    <property type="evidence" value="ECO:0007669"/>
    <property type="project" value="UniProtKB-SubCell"/>
</dbReference>
<comment type="function">
    <text evidence="3">Flagellin is the subunit protein which polymerizes to form the filaments of bacterial flagella.</text>
</comment>
<dbReference type="Pfam" id="PF00700">
    <property type="entry name" value="Flagellin_C"/>
    <property type="match status" value="1"/>
</dbReference>
<accession>A0A9X2LA92</accession>
<feature type="domain" description="Flagellin N-terminal" evidence="4">
    <location>
        <begin position="6"/>
        <end position="136"/>
    </location>
</feature>
<dbReference type="EMBL" id="JANIBC010000010">
    <property type="protein sequence ID" value="MCQ8185959.1"/>
    <property type="molecule type" value="Genomic_DNA"/>
</dbReference>
<dbReference type="Pfam" id="PF00669">
    <property type="entry name" value="Flagellin_N"/>
    <property type="match status" value="1"/>
</dbReference>
<dbReference type="AlphaFoldDB" id="A0A9X2LA92"/>
<dbReference type="InterPro" id="IPR001492">
    <property type="entry name" value="Flagellin"/>
</dbReference>
<dbReference type="SUPFAM" id="SSF64518">
    <property type="entry name" value="Phase 1 flagellin"/>
    <property type="match status" value="1"/>
</dbReference>
<evidence type="ECO:0000313" key="7">
    <source>
        <dbReference type="Proteomes" id="UP001142610"/>
    </source>
</evidence>
<comment type="similarity">
    <text evidence="1 3">Belongs to the bacterial flagellin family.</text>
</comment>
<dbReference type="InterPro" id="IPR001029">
    <property type="entry name" value="Flagellin_N"/>
</dbReference>
<keyword evidence="2 3" id="KW-0975">Bacterial flagellum</keyword>
<evidence type="ECO:0000259" key="5">
    <source>
        <dbReference type="Pfam" id="PF00700"/>
    </source>
</evidence>
<dbReference type="GO" id="GO:0005576">
    <property type="term" value="C:extracellular region"/>
    <property type="evidence" value="ECO:0007669"/>
    <property type="project" value="UniProtKB-SubCell"/>
</dbReference>
<dbReference type="PANTHER" id="PTHR42792">
    <property type="entry name" value="FLAGELLIN"/>
    <property type="match status" value="1"/>
</dbReference>
<organism evidence="6 7">
    <name type="scientific">Parvularcula maris</name>
    <dbReference type="NCBI Taxonomy" id="2965077"/>
    <lineage>
        <taxon>Bacteria</taxon>
        <taxon>Pseudomonadati</taxon>
        <taxon>Pseudomonadota</taxon>
        <taxon>Alphaproteobacteria</taxon>
        <taxon>Parvularculales</taxon>
        <taxon>Parvularculaceae</taxon>
        <taxon>Parvularcula</taxon>
    </lineage>
</organism>
<dbReference type="Gene3D" id="1.20.1330.10">
    <property type="entry name" value="f41 fragment of flagellin, N-terminal domain"/>
    <property type="match status" value="1"/>
</dbReference>
<dbReference type="Gene3D" id="2.60.120.1620">
    <property type="match status" value="1"/>
</dbReference>
<dbReference type="InterPro" id="IPR046358">
    <property type="entry name" value="Flagellin_C"/>
</dbReference>
<evidence type="ECO:0000256" key="3">
    <source>
        <dbReference type="RuleBase" id="RU362073"/>
    </source>
</evidence>